<name>A0AAD5R3T5_PARTN</name>
<proteinExistence type="predicted"/>
<evidence type="ECO:0000313" key="1">
    <source>
        <dbReference type="EMBL" id="KAJ1369117.1"/>
    </source>
</evidence>
<sequence>MPVGQGSVRTFKVTGFTTLPVAMAYSSAPALRAKVPGIAADMGGAQAFISRLVMRAVFDVLESQDRSALLPNAISSDILGQLTVNLTYNPLPCQKIALDVTNDMTDMMNDKCIIARNTVTGI</sequence>
<accession>A0AAD5R3T5</accession>
<dbReference type="Proteomes" id="UP001196413">
    <property type="component" value="Unassembled WGS sequence"/>
</dbReference>
<dbReference type="AlphaFoldDB" id="A0AAD5R3T5"/>
<evidence type="ECO:0000313" key="2">
    <source>
        <dbReference type="Proteomes" id="UP001196413"/>
    </source>
</evidence>
<reference evidence="1" key="1">
    <citation type="submission" date="2021-06" db="EMBL/GenBank/DDBJ databases">
        <title>Parelaphostrongylus tenuis whole genome reference sequence.</title>
        <authorList>
            <person name="Garwood T.J."/>
            <person name="Larsen P.A."/>
            <person name="Fountain-Jones N.M."/>
            <person name="Garbe J.R."/>
            <person name="Macchietto M.G."/>
            <person name="Kania S.A."/>
            <person name="Gerhold R.W."/>
            <person name="Richards J.E."/>
            <person name="Wolf T.M."/>
        </authorList>
    </citation>
    <scope>NUCLEOTIDE SEQUENCE</scope>
    <source>
        <strain evidence="1">MNPRO001-30</strain>
        <tissue evidence="1">Meninges</tissue>
    </source>
</reference>
<organism evidence="1 2">
    <name type="scientific">Parelaphostrongylus tenuis</name>
    <name type="common">Meningeal worm</name>
    <dbReference type="NCBI Taxonomy" id="148309"/>
    <lineage>
        <taxon>Eukaryota</taxon>
        <taxon>Metazoa</taxon>
        <taxon>Ecdysozoa</taxon>
        <taxon>Nematoda</taxon>
        <taxon>Chromadorea</taxon>
        <taxon>Rhabditida</taxon>
        <taxon>Rhabditina</taxon>
        <taxon>Rhabditomorpha</taxon>
        <taxon>Strongyloidea</taxon>
        <taxon>Metastrongylidae</taxon>
        <taxon>Parelaphostrongylus</taxon>
    </lineage>
</organism>
<gene>
    <name evidence="1" type="ORF">KIN20_030514</name>
</gene>
<keyword evidence="2" id="KW-1185">Reference proteome</keyword>
<comment type="caution">
    <text evidence="1">The sequence shown here is derived from an EMBL/GenBank/DDBJ whole genome shotgun (WGS) entry which is preliminary data.</text>
</comment>
<dbReference type="EMBL" id="JAHQIW010006411">
    <property type="protein sequence ID" value="KAJ1369117.1"/>
    <property type="molecule type" value="Genomic_DNA"/>
</dbReference>
<protein>
    <submittedName>
        <fullName evidence="1">Uncharacterized protein</fullName>
    </submittedName>
</protein>